<dbReference type="AlphaFoldDB" id="A0A315E666"/>
<dbReference type="PANTHER" id="PTHR33751">
    <property type="entry name" value="CBB3-TYPE CYTOCHROME C OXIDASE SUBUNIT FIXP"/>
    <property type="match status" value="1"/>
</dbReference>
<sequence length="268" mass="28600">MWKLLNPLKPSKAWIALALWAACAVVPAQNLTAPTSATAPVPSPRARFEDNMAERTKACTACHGDQGRAGPDGYYPRLAGKPAGYLHNQLRNFAQGRRHYELMTRLIDPLTDAYLGDMARYFSSLELPYPKPSANNTISAQRLAKGQQLVTQGDASRGLPACTQCHGVRLTGVQPNVPGLLGLPLDYLNAQLGAWQTGQRKAHAPDCMAEVVKRIPADELIAVSSWLARQALPADTHPAPHPPAGPPLPAALRCGSAPELSSTAGGQP</sequence>
<feature type="domain" description="Cytochrome c" evidence="7">
    <location>
        <begin position="141"/>
        <end position="231"/>
    </location>
</feature>
<keyword evidence="1 4" id="KW-0349">Heme</keyword>
<accession>A0A315E666</accession>
<dbReference type="OrthoDB" id="9773456at2"/>
<dbReference type="Gene3D" id="1.10.760.10">
    <property type="entry name" value="Cytochrome c-like domain"/>
    <property type="match status" value="2"/>
</dbReference>
<keyword evidence="9" id="KW-1185">Reference proteome</keyword>
<reference evidence="8 9" key="1">
    <citation type="submission" date="2017-04" db="EMBL/GenBank/DDBJ databases">
        <title>Unexpected and diverse lifestyles within the genus Limnohabitans.</title>
        <authorList>
            <person name="Kasalicky V."/>
            <person name="Mehrshad M."/>
            <person name="Andrei S.-A."/>
            <person name="Salcher M."/>
            <person name="Kratochvilova H."/>
            <person name="Simek K."/>
            <person name="Ghai R."/>
        </authorList>
    </citation>
    <scope>NUCLEOTIDE SEQUENCE [LARGE SCALE GENOMIC DNA]</scope>
    <source>
        <strain evidence="8 9">II-B4</strain>
    </source>
</reference>
<dbReference type="GO" id="GO:0046872">
    <property type="term" value="F:metal ion binding"/>
    <property type="evidence" value="ECO:0007669"/>
    <property type="project" value="UniProtKB-KW"/>
</dbReference>
<organism evidence="8 9">
    <name type="scientific">Limnohabitans parvus II-B4</name>
    <dbReference type="NCBI Taxonomy" id="1293052"/>
    <lineage>
        <taxon>Bacteria</taxon>
        <taxon>Pseudomonadati</taxon>
        <taxon>Pseudomonadota</taxon>
        <taxon>Betaproteobacteria</taxon>
        <taxon>Burkholderiales</taxon>
        <taxon>Comamonadaceae</taxon>
        <taxon>Limnohabitans</taxon>
    </lineage>
</organism>
<evidence type="ECO:0000256" key="5">
    <source>
        <dbReference type="SAM" id="MobiDB-lite"/>
    </source>
</evidence>
<dbReference type="GO" id="GO:0009055">
    <property type="term" value="F:electron transfer activity"/>
    <property type="evidence" value="ECO:0007669"/>
    <property type="project" value="InterPro"/>
</dbReference>
<evidence type="ECO:0000256" key="4">
    <source>
        <dbReference type="PROSITE-ProRule" id="PRU00433"/>
    </source>
</evidence>
<dbReference type="RefSeq" id="WP_108312875.1">
    <property type="nucleotide sequence ID" value="NZ_NESN01000003.1"/>
</dbReference>
<feature type="compositionally biased region" description="Pro residues" evidence="5">
    <location>
        <begin position="239"/>
        <end position="249"/>
    </location>
</feature>
<keyword evidence="6" id="KW-0732">Signal</keyword>
<dbReference type="GO" id="GO:0020037">
    <property type="term" value="F:heme binding"/>
    <property type="evidence" value="ECO:0007669"/>
    <property type="project" value="InterPro"/>
</dbReference>
<proteinExistence type="predicted"/>
<feature type="domain" description="Cytochrome c" evidence="7">
    <location>
        <begin position="39"/>
        <end position="126"/>
    </location>
</feature>
<dbReference type="PANTHER" id="PTHR33751:SF11">
    <property type="entry name" value="BLL4483 PROTEIN"/>
    <property type="match status" value="1"/>
</dbReference>
<name>A0A315E666_9BURK</name>
<dbReference type="Proteomes" id="UP000250790">
    <property type="component" value="Unassembled WGS sequence"/>
</dbReference>
<dbReference type="InterPro" id="IPR009056">
    <property type="entry name" value="Cyt_c-like_dom"/>
</dbReference>
<dbReference type="EMBL" id="NESN01000003">
    <property type="protein sequence ID" value="PUE53400.1"/>
    <property type="molecule type" value="Genomic_DNA"/>
</dbReference>
<feature type="region of interest" description="Disordered" evidence="5">
    <location>
        <begin position="233"/>
        <end position="268"/>
    </location>
</feature>
<dbReference type="InterPro" id="IPR050597">
    <property type="entry name" value="Cytochrome_c_Oxidase_Subunit"/>
</dbReference>
<keyword evidence="2 4" id="KW-0479">Metal-binding</keyword>
<evidence type="ECO:0000313" key="8">
    <source>
        <dbReference type="EMBL" id="PUE53400.1"/>
    </source>
</evidence>
<evidence type="ECO:0000256" key="2">
    <source>
        <dbReference type="ARBA" id="ARBA00022723"/>
    </source>
</evidence>
<keyword evidence="3 4" id="KW-0408">Iron</keyword>
<dbReference type="InterPro" id="IPR036909">
    <property type="entry name" value="Cyt_c-like_dom_sf"/>
</dbReference>
<evidence type="ECO:0000313" key="9">
    <source>
        <dbReference type="Proteomes" id="UP000250790"/>
    </source>
</evidence>
<evidence type="ECO:0000256" key="1">
    <source>
        <dbReference type="ARBA" id="ARBA00022617"/>
    </source>
</evidence>
<dbReference type="PROSITE" id="PS51007">
    <property type="entry name" value="CYTC"/>
    <property type="match status" value="2"/>
</dbReference>
<gene>
    <name evidence="8" type="ORF">B9Z37_10075</name>
</gene>
<evidence type="ECO:0000256" key="3">
    <source>
        <dbReference type="ARBA" id="ARBA00023004"/>
    </source>
</evidence>
<protein>
    <submittedName>
        <fullName evidence="8">Cytochrome C</fullName>
    </submittedName>
</protein>
<feature type="signal peptide" evidence="6">
    <location>
        <begin position="1"/>
        <end position="28"/>
    </location>
</feature>
<evidence type="ECO:0000259" key="7">
    <source>
        <dbReference type="PROSITE" id="PS51007"/>
    </source>
</evidence>
<evidence type="ECO:0000256" key="6">
    <source>
        <dbReference type="SAM" id="SignalP"/>
    </source>
</evidence>
<dbReference type="SUPFAM" id="SSF46626">
    <property type="entry name" value="Cytochrome c"/>
    <property type="match status" value="2"/>
</dbReference>
<comment type="caution">
    <text evidence="8">The sequence shown here is derived from an EMBL/GenBank/DDBJ whole genome shotgun (WGS) entry which is preliminary data.</text>
</comment>
<dbReference type="PROSITE" id="PS51257">
    <property type="entry name" value="PROKAR_LIPOPROTEIN"/>
    <property type="match status" value="1"/>
</dbReference>
<feature type="compositionally biased region" description="Polar residues" evidence="5">
    <location>
        <begin position="259"/>
        <end position="268"/>
    </location>
</feature>
<feature type="chain" id="PRO_5016415483" evidence="6">
    <location>
        <begin position="29"/>
        <end position="268"/>
    </location>
</feature>